<dbReference type="EMBL" id="QNRJ01000008">
    <property type="protein sequence ID" value="RBP03617.1"/>
    <property type="molecule type" value="Genomic_DNA"/>
</dbReference>
<sequence>MTNYYMTPQQLYQYIDMLNTKIVALEQKVNELSQELMTIKETPKINVERIEYKFDQLKVESLDGTLNIGLNPSNLKDTIEDLAVDQNVNVNSIKDLTPYKERITNEIQAYIQTELPTLIQDNEMQFQRSLDPSYYEMVQQDLLNQMPQRIDFYLENIPHVESKQSEEEWERKIISKIKKDIQTALFSFMSQMPENMEGMNNNEPPSNQS</sequence>
<evidence type="ECO:0000313" key="2">
    <source>
        <dbReference type="EMBL" id="RBP03617.1"/>
    </source>
</evidence>
<organism evidence="2 3">
    <name type="scientific">Rossellomorea aquimaris</name>
    <dbReference type="NCBI Taxonomy" id="189382"/>
    <lineage>
        <taxon>Bacteria</taxon>
        <taxon>Bacillati</taxon>
        <taxon>Bacillota</taxon>
        <taxon>Bacilli</taxon>
        <taxon>Bacillales</taxon>
        <taxon>Bacillaceae</taxon>
        <taxon>Rossellomorea</taxon>
    </lineage>
</organism>
<name>A0A366EMG8_9BACI</name>
<evidence type="ECO:0000256" key="1">
    <source>
        <dbReference type="SAM" id="Coils"/>
    </source>
</evidence>
<comment type="caution">
    <text evidence="2">The sequence shown here is derived from an EMBL/GenBank/DDBJ whole genome shotgun (WGS) entry which is preliminary data.</text>
</comment>
<dbReference type="AlphaFoldDB" id="A0A366EMG8"/>
<keyword evidence="1" id="KW-0175">Coiled coil</keyword>
<accession>A0A366EMG8</accession>
<dbReference type="Pfam" id="PF10737">
    <property type="entry name" value="GerPC"/>
    <property type="match status" value="1"/>
</dbReference>
<protein>
    <submittedName>
        <fullName evidence="2">Spore germination protein PC</fullName>
    </submittedName>
</protein>
<dbReference type="Proteomes" id="UP000252118">
    <property type="component" value="Unassembled WGS sequence"/>
</dbReference>
<gene>
    <name evidence="2" type="ORF">DET59_10837</name>
</gene>
<proteinExistence type="predicted"/>
<feature type="coiled-coil region" evidence="1">
    <location>
        <begin position="15"/>
        <end position="42"/>
    </location>
</feature>
<dbReference type="InterPro" id="IPR019673">
    <property type="entry name" value="Spore_germination_GerPC"/>
</dbReference>
<dbReference type="OrthoDB" id="2991331at2"/>
<reference evidence="2 3" key="1">
    <citation type="submission" date="2018-06" db="EMBL/GenBank/DDBJ databases">
        <title>Freshwater and sediment microbial communities from various areas in North America, analyzing microbe dynamics in response to fracking.</title>
        <authorList>
            <person name="Lamendella R."/>
        </authorList>
    </citation>
    <scope>NUCLEOTIDE SEQUENCE [LARGE SCALE GENOMIC DNA]</scope>
    <source>
        <strain evidence="2 3">97B</strain>
    </source>
</reference>
<evidence type="ECO:0000313" key="3">
    <source>
        <dbReference type="Proteomes" id="UP000252118"/>
    </source>
</evidence>
<dbReference type="RefSeq" id="WP_113969911.1">
    <property type="nucleotide sequence ID" value="NZ_QNRJ01000008.1"/>
</dbReference>